<keyword evidence="2" id="KW-1185">Reference proteome</keyword>
<proteinExistence type="predicted"/>
<organism evidence="1 2">
    <name type="scientific">Vreelandella aquamarina</name>
    <dbReference type="NCBI Taxonomy" id="77097"/>
    <lineage>
        <taxon>Bacteria</taxon>
        <taxon>Pseudomonadati</taxon>
        <taxon>Pseudomonadota</taxon>
        <taxon>Gammaproteobacteria</taxon>
        <taxon>Oceanospirillales</taxon>
        <taxon>Halomonadaceae</taxon>
        <taxon>Vreelandella</taxon>
    </lineage>
</organism>
<comment type="caution">
    <text evidence="1">The sequence shown here is derived from an EMBL/GenBank/DDBJ whole genome shotgun (WGS) entry which is preliminary data.</text>
</comment>
<dbReference type="Proteomes" id="UP001319846">
    <property type="component" value="Unassembled WGS sequence"/>
</dbReference>
<sequence>MKIFFSSIAVLGLLLLAQFAAAVPEADGQRIDHNAVENERRRMDESQNYLEENAKRDGVVVTDSGVQYEILEPGSGSTPSLEDTVEITFKAIDLDGTDSDYPGFTERFKVSQAGNELQQVLQQVGVGGIWTIYTPAELAHGEIQIHRFELIAVK</sequence>
<dbReference type="EMBL" id="JABYQT010000004">
    <property type="protein sequence ID" value="MBZ5487594.1"/>
    <property type="molecule type" value="Genomic_DNA"/>
</dbReference>
<gene>
    <name evidence="1" type="ORF">HW452_08650</name>
</gene>
<reference evidence="1" key="1">
    <citation type="submission" date="2020-06" db="EMBL/GenBank/DDBJ databases">
        <title>Whole Genome Sequence of Halomonas aquamarina MB598.</title>
        <authorList>
            <person name="Pervaiz M."/>
            <person name="Fariq A."/>
            <person name="Yasmin A."/>
            <person name="Welch M."/>
        </authorList>
    </citation>
    <scope>NUCLEOTIDE SEQUENCE</scope>
    <source>
        <strain evidence="1">MB598</strain>
    </source>
</reference>
<accession>A0ACC5VV50</accession>
<name>A0ACC5VV50_9GAMM</name>
<evidence type="ECO:0000313" key="1">
    <source>
        <dbReference type="EMBL" id="MBZ5487594.1"/>
    </source>
</evidence>
<protein>
    <submittedName>
        <fullName evidence="1">Uncharacterized protein</fullName>
    </submittedName>
</protein>
<evidence type="ECO:0000313" key="2">
    <source>
        <dbReference type="Proteomes" id="UP001319846"/>
    </source>
</evidence>